<proteinExistence type="predicted"/>
<dbReference type="InterPro" id="IPR029058">
    <property type="entry name" value="AB_hydrolase_fold"/>
</dbReference>
<dbReference type="Proteomes" id="UP000490821">
    <property type="component" value="Unassembled WGS sequence"/>
</dbReference>
<sequence>MYTALIKQGNVSYTEYEKEEHSSWNAAYSPYLDDNKNGKSNLDDLIDWMFNQSRNATLDGKANKEPLNSIIWDAKQEKEENYSLAKWERLRVAIQQAGTLVNMDCTDDKIKDMIKTLDIIITDENKYKADMSELLKKIYSAEKLNEQDYLVYS</sequence>
<dbReference type="AlphaFoldDB" id="A0A829ZC06"/>
<accession>A0A829ZC06</accession>
<name>A0A829ZC06_9FIRM</name>
<dbReference type="EMBL" id="BLMI01000193">
    <property type="protein sequence ID" value="GFI41579.1"/>
    <property type="molecule type" value="Genomic_DNA"/>
</dbReference>
<organism evidence="1 2">
    <name type="scientific">Thomasclavelia cocleata</name>
    <dbReference type="NCBI Taxonomy" id="69824"/>
    <lineage>
        <taxon>Bacteria</taxon>
        <taxon>Bacillati</taxon>
        <taxon>Bacillota</taxon>
        <taxon>Erysipelotrichia</taxon>
        <taxon>Erysipelotrichales</taxon>
        <taxon>Coprobacillaceae</taxon>
        <taxon>Thomasclavelia</taxon>
    </lineage>
</organism>
<comment type="caution">
    <text evidence="1">The sequence shown here is derived from an EMBL/GenBank/DDBJ whole genome shotgun (WGS) entry which is preliminary data.</text>
</comment>
<evidence type="ECO:0000313" key="2">
    <source>
        <dbReference type="Proteomes" id="UP000490821"/>
    </source>
</evidence>
<gene>
    <name evidence="1" type="ORF">IMSAGC017_01624</name>
</gene>
<dbReference type="RefSeq" id="WP_172472830.1">
    <property type="nucleotide sequence ID" value="NZ_BLMI01000193.1"/>
</dbReference>
<evidence type="ECO:0000313" key="1">
    <source>
        <dbReference type="EMBL" id="GFI41579.1"/>
    </source>
</evidence>
<protein>
    <submittedName>
        <fullName evidence="1">Uncharacterized protein</fullName>
    </submittedName>
</protein>
<dbReference type="Gene3D" id="3.40.50.1820">
    <property type="entry name" value="alpha/beta hydrolase"/>
    <property type="match status" value="1"/>
</dbReference>
<reference evidence="1 2" key="1">
    <citation type="journal article" date="2020" name="Microbiome">
        <title>Single-cell genomics of uncultured bacteria reveals dietary fiber responders in the mouse gut microbiota.</title>
        <authorList>
            <person name="Chijiiwa R."/>
            <person name="Hosokawa M."/>
            <person name="Kogawa M."/>
            <person name="Nishikawa Y."/>
            <person name="Ide K."/>
            <person name="Sakanashi C."/>
            <person name="Takahashi K."/>
            <person name="Takeyama H."/>
        </authorList>
    </citation>
    <scope>NUCLEOTIDE SEQUENCE [LARGE SCALE GENOMIC DNA]</scope>
    <source>
        <strain evidence="1">IMSAGC_017</strain>
    </source>
</reference>